<dbReference type="EMBL" id="KB096743">
    <property type="protein sequence ID" value="ESO01547.1"/>
    <property type="molecule type" value="Genomic_DNA"/>
</dbReference>
<evidence type="ECO:0000313" key="4">
    <source>
        <dbReference type="Proteomes" id="UP000015101"/>
    </source>
</evidence>
<dbReference type="EMBL" id="AMQM01004932">
    <property type="status" value="NOT_ANNOTATED_CDS"/>
    <property type="molecule type" value="Genomic_DNA"/>
</dbReference>
<dbReference type="EMBL" id="AMQM01004930">
    <property type="status" value="NOT_ANNOTATED_CDS"/>
    <property type="molecule type" value="Genomic_DNA"/>
</dbReference>
<feature type="compositionally biased region" description="Basic and acidic residues" evidence="1">
    <location>
        <begin position="138"/>
        <end position="165"/>
    </location>
</feature>
<reference evidence="4" key="1">
    <citation type="submission" date="2012-12" db="EMBL/GenBank/DDBJ databases">
        <authorList>
            <person name="Hellsten U."/>
            <person name="Grimwood J."/>
            <person name="Chapman J.A."/>
            <person name="Shapiro H."/>
            <person name="Aerts A."/>
            <person name="Otillar R.P."/>
            <person name="Terry A.Y."/>
            <person name="Boore J.L."/>
            <person name="Simakov O."/>
            <person name="Marletaz F."/>
            <person name="Cho S.-J."/>
            <person name="Edsinger-Gonzales E."/>
            <person name="Havlak P."/>
            <person name="Kuo D.-H."/>
            <person name="Larsson T."/>
            <person name="Lv J."/>
            <person name="Arendt D."/>
            <person name="Savage R."/>
            <person name="Osoegawa K."/>
            <person name="de Jong P."/>
            <person name="Lindberg D.R."/>
            <person name="Seaver E.C."/>
            <person name="Weisblat D.A."/>
            <person name="Putnam N.H."/>
            <person name="Grigoriev I.V."/>
            <person name="Rokhsar D.S."/>
        </authorList>
    </citation>
    <scope>NUCLEOTIDE SEQUENCE</scope>
</reference>
<dbReference type="CTD" id="20205024"/>
<evidence type="ECO:0000313" key="3">
    <source>
        <dbReference type="EnsemblMetazoa" id="HelroP174509"/>
    </source>
</evidence>
<dbReference type="GeneID" id="20205024"/>
<gene>
    <name evidence="3" type="primary">20205024</name>
    <name evidence="2" type="ORF">HELRODRAFT_174509</name>
</gene>
<feature type="compositionally biased region" description="Polar residues" evidence="1">
    <location>
        <begin position="179"/>
        <end position="209"/>
    </location>
</feature>
<dbReference type="RefSeq" id="XP_009020201.1">
    <property type="nucleotide sequence ID" value="XM_009021953.1"/>
</dbReference>
<dbReference type="HOGENOM" id="CLU_1095289_0_0_1"/>
<name>T1F875_HELRO</name>
<evidence type="ECO:0000313" key="2">
    <source>
        <dbReference type="EMBL" id="ESO01547.1"/>
    </source>
</evidence>
<feature type="region of interest" description="Disordered" evidence="1">
    <location>
        <begin position="118"/>
        <end position="222"/>
    </location>
</feature>
<accession>T1F875</accession>
<dbReference type="AlphaFoldDB" id="T1F875"/>
<organism evidence="3 4">
    <name type="scientific">Helobdella robusta</name>
    <name type="common">Californian leech</name>
    <dbReference type="NCBI Taxonomy" id="6412"/>
    <lineage>
        <taxon>Eukaryota</taxon>
        <taxon>Metazoa</taxon>
        <taxon>Spiralia</taxon>
        <taxon>Lophotrochozoa</taxon>
        <taxon>Annelida</taxon>
        <taxon>Clitellata</taxon>
        <taxon>Hirudinea</taxon>
        <taxon>Rhynchobdellida</taxon>
        <taxon>Glossiphoniidae</taxon>
        <taxon>Helobdella</taxon>
    </lineage>
</organism>
<dbReference type="Proteomes" id="UP000015101">
    <property type="component" value="Unassembled WGS sequence"/>
</dbReference>
<sequence>MAPSRASCFYNIPFHHLVLKDHLKKQNQQLHTFSNFLFQLNSALEELQSEVNFLTLRRKLINLVNEENLIKLKKDNDKLKTLIQGLFKEINLFERFKPISCLDNKILNEIRPQIVDNNAEQNNKKSSHYAENKFANIVKDDNNNDEDGAKKRDIQKERKAEDAKNEGASLTFLAKRPVTPSSETTQTEITAGNQSAVVSATASMDSESYPTELPESEPPAEGSIEVASIETVDNNCSEILTDIAVASEFDRNHA</sequence>
<keyword evidence="4" id="KW-1185">Reference proteome</keyword>
<dbReference type="EMBL" id="AMQM01004931">
    <property type="status" value="NOT_ANNOTATED_CDS"/>
    <property type="molecule type" value="Genomic_DNA"/>
</dbReference>
<dbReference type="KEGG" id="hro:HELRODRAFT_174509"/>
<protein>
    <submittedName>
        <fullName evidence="2 3">Uncharacterized protein</fullName>
    </submittedName>
</protein>
<evidence type="ECO:0000256" key="1">
    <source>
        <dbReference type="SAM" id="MobiDB-lite"/>
    </source>
</evidence>
<reference evidence="3" key="3">
    <citation type="submission" date="2015-06" db="UniProtKB">
        <authorList>
            <consortium name="EnsemblMetazoa"/>
        </authorList>
    </citation>
    <scope>IDENTIFICATION</scope>
</reference>
<reference evidence="2 4" key="2">
    <citation type="journal article" date="2013" name="Nature">
        <title>Insights into bilaterian evolution from three spiralian genomes.</title>
        <authorList>
            <person name="Simakov O."/>
            <person name="Marletaz F."/>
            <person name="Cho S.J."/>
            <person name="Edsinger-Gonzales E."/>
            <person name="Havlak P."/>
            <person name="Hellsten U."/>
            <person name="Kuo D.H."/>
            <person name="Larsson T."/>
            <person name="Lv J."/>
            <person name="Arendt D."/>
            <person name="Savage R."/>
            <person name="Osoegawa K."/>
            <person name="de Jong P."/>
            <person name="Grimwood J."/>
            <person name="Chapman J.A."/>
            <person name="Shapiro H."/>
            <person name="Aerts A."/>
            <person name="Otillar R.P."/>
            <person name="Terry A.Y."/>
            <person name="Boore J.L."/>
            <person name="Grigoriev I.V."/>
            <person name="Lindberg D.R."/>
            <person name="Seaver E.C."/>
            <person name="Weisblat D.A."/>
            <person name="Putnam N.H."/>
            <person name="Rokhsar D.S."/>
        </authorList>
    </citation>
    <scope>NUCLEOTIDE SEQUENCE</scope>
</reference>
<dbReference type="EnsemblMetazoa" id="HelroT174509">
    <property type="protein sequence ID" value="HelroP174509"/>
    <property type="gene ID" value="HelroG174509"/>
</dbReference>
<proteinExistence type="predicted"/>
<dbReference type="InParanoid" id="T1F875"/>